<sequence>MVALRAVSASNRHSSRCWLISVAGNLLLQTGQVTHSIVSFKLSNFKRLLEIVFVSTFCSATDVENVRIGMLHIGQGTELFLG</sequence>
<keyword evidence="2" id="KW-1185">Reference proteome</keyword>
<organism evidence="1 2">
    <name type="scientific">Trachymyrmex septentrionalis</name>
    <dbReference type="NCBI Taxonomy" id="34720"/>
    <lineage>
        <taxon>Eukaryota</taxon>
        <taxon>Metazoa</taxon>
        <taxon>Ecdysozoa</taxon>
        <taxon>Arthropoda</taxon>
        <taxon>Hexapoda</taxon>
        <taxon>Insecta</taxon>
        <taxon>Pterygota</taxon>
        <taxon>Neoptera</taxon>
        <taxon>Endopterygota</taxon>
        <taxon>Hymenoptera</taxon>
        <taxon>Apocrita</taxon>
        <taxon>Aculeata</taxon>
        <taxon>Formicoidea</taxon>
        <taxon>Formicidae</taxon>
        <taxon>Myrmicinae</taxon>
        <taxon>Trachymyrmex</taxon>
    </lineage>
</organism>
<evidence type="ECO:0000313" key="1">
    <source>
        <dbReference type="EMBL" id="KYN31806.1"/>
    </source>
</evidence>
<dbReference type="EMBL" id="KQ981965">
    <property type="protein sequence ID" value="KYN31806.1"/>
    <property type="molecule type" value="Genomic_DNA"/>
</dbReference>
<accession>A0A195EUH2</accession>
<reference evidence="1 2" key="1">
    <citation type="submission" date="2016-03" db="EMBL/GenBank/DDBJ databases">
        <title>Trachymyrmex septentrionalis WGS genome.</title>
        <authorList>
            <person name="Nygaard S."/>
            <person name="Hu H."/>
            <person name="Boomsma J."/>
            <person name="Zhang G."/>
        </authorList>
    </citation>
    <scope>NUCLEOTIDE SEQUENCE [LARGE SCALE GENOMIC DNA]</scope>
    <source>
        <strain evidence="1">Tsep2-gDNA-1</strain>
        <tissue evidence="1">Whole body</tissue>
    </source>
</reference>
<dbReference type="Proteomes" id="UP000078541">
    <property type="component" value="Unassembled WGS sequence"/>
</dbReference>
<protein>
    <submittedName>
        <fullName evidence="1">Uncharacterized protein</fullName>
    </submittedName>
</protein>
<name>A0A195EUH2_9HYME</name>
<evidence type="ECO:0000313" key="2">
    <source>
        <dbReference type="Proteomes" id="UP000078541"/>
    </source>
</evidence>
<proteinExistence type="predicted"/>
<dbReference type="AlphaFoldDB" id="A0A195EUH2"/>
<gene>
    <name evidence="1" type="ORF">ALC56_13945</name>
</gene>